<proteinExistence type="predicted"/>
<reference evidence="2" key="1">
    <citation type="submission" date="2020-11" db="EMBL/GenBank/DDBJ databases">
        <authorList>
            <person name="Tran Van P."/>
        </authorList>
    </citation>
    <scope>NUCLEOTIDE SEQUENCE</scope>
</reference>
<evidence type="ECO:0000256" key="1">
    <source>
        <dbReference type="SAM" id="MobiDB-lite"/>
    </source>
</evidence>
<sequence length="276" mass="30595">MSGSSGYVANTSLWNKPPYDTDASFDEHSRLLSTAREEFCDSNCKPTSAFLGDLLPRLSQGKQGATGFGGNGPLDLSYMSEAQEYPPTRRNNEVDPELLSNEFRNSRQTAKANSGKIRGSILCPEFFCFGRESEAARIQNINSEVPKGGKGNETIYTADTVVSGKKTQPSGYGRVCSIPSFFHTAFPPSECTPNDEAPEEQWEQQETTAPAGLATKWDPMSFSPKLDSEQLDYSTHYDETQDRLTNEPIKGDDVKRDLIVMARQFSEKLRVATLKF</sequence>
<evidence type="ECO:0000313" key="2">
    <source>
        <dbReference type="EMBL" id="CAD7230199.1"/>
    </source>
</evidence>
<accession>A0A7R8WEI7</accession>
<feature type="compositionally biased region" description="Polar residues" evidence="1">
    <location>
        <begin position="1"/>
        <end position="14"/>
    </location>
</feature>
<name>A0A7R8WEI7_9CRUS</name>
<dbReference type="AlphaFoldDB" id="A0A7R8WEI7"/>
<organism evidence="2">
    <name type="scientific">Cyprideis torosa</name>
    <dbReference type="NCBI Taxonomy" id="163714"/>
    <lineage>
        <taxon>Eukaryota</taxon>
        <taxon>Metazoa</taxon>
        <taxon>Ecdysozoa</taxon>
        <taxon>Arthropoda</taxon>
        <taxon>Crustacea</taxon>
        <taxon>Oligostraca</taxon>
        <taxon>Ostracoda</taxon>
        <taxon>Podocopa</taxon>
        <taxon>Podocopida</taxon>
        <taxon>Cytherocopina</taxon>
        <taxon>Cytheroidea</taxon>
        <taxon>Cytherideidae</taxon>
        <taxon>Cyprideis</taxon>
    </lineage>
</organism>
<gene>
    <name evidence="2" type="ORF">CTOB1V02_LOCUS8061</name>
</gene>
<protein>
    <submittedName>
        <fullName evidence="2">Uncharacterized protein</fullName>
    </submittedName>
</protein>
<feature type="region of interest" description="Disordered" evidence="1">
    <location>
        <begin position="1"/>
        <end position="20"/>
    </location>
</feature>
<dbReference type="EMBL" id="OB662528">
    <property type="protein sequence ID" value="CAD7230199.1"/>
    <property type="molecule type" value="Genomic_DNA"/>
</dbReference>